<accession>A0ABV5B8X3</accession>
<dbReference type="PANTHER" id="PTHR30435:SF19">
    <property type="entry name" value="FLAGELLAR BASAL-BODY ROD PROTEIN FLGG"/>
    <property type="match status" value="1"/>
</dbReference>
<dbReference type="SUPFAM" id="SSF117143">
    <property type="entry name" value="Flagellar hook protein flgE"/>
    <property type="match status" value="1"/>
</dbReference>
<dbReference type="Pfam" id="PF06429">
    <property type="entry name" value="Flg_bbr_C"/>
    <property type="match status" value="1"/>
</dbReference>
<protein>
    <submittedName>
        <fullName evidence="5">Flagellar hook-basal body protein</fullName>
    </submittedName>
</protein>
<evidence type="ECO:0000313" key="6">
    <source>
        <dbReference type="Proteomes" id="UP001580407"/>
    </source>
</evidence>
<dbReference type="NCBIfam" id="TIGR03506">
    <property type="entry name" value="FlgEFG_subfam"/>
    <property type="match status" value="1"/>
</dbReference>
<keyword evidence="6" id="KW-1185">Reference proteome</keyword>
<dbReference type="EMBL" id="JBHILM010000015">
    <property type="protein sequence ID" value="MFB5682138.1"/>
    <property type="molecule type" value="Genomic_DNA"/>
</dbReference>
<comment type="caution">
    <text evidence="5">The sequence shown here is derived from an EMBL/GenBank/DDBJ whole genome shotgun (WGS) entry which is preliminary data.</text>
</comment>
<comment type="subcellular location">
    <subcellularLocation>
        <location evidence="2">Bacterial flagellum basal body</location>
    </subcellularLocation>
</comment>
<name>A0ABV5B8X3_9BACL</name>
<dbReference type="RefSeq" id="WP_375525898.1">
    <property type="nucleotide sequence ID" value="NZ_JBHILM010000015.1"/>
</dbReference>
<dbReference type="InterPro" id="IPR020013">
    <property type="entry name" value="Flagellar_FlgE/F/G"/>
</dbReference>
<keyword evidence="5" id="KW-0282">Flagellum</keyword>
<evidence type="ECO:0000259" key="4">
    <source>
        <dbReference type="Pfam" id="PF06429"/>
    </source>
</evidence>
<reference evidence="5 6" key="1">
    <citation type="submission" date="2024-09" db="EMBL/GenBank/DDBJ databases">
        <authorList>
            <person name="Ruan L."/>
        </authorList>
    </citation>
    <scope>NUCLEOTIDE SEQUENCE [LARGE SCALE GENOMIC DNA]</scope>
    <source>
        <strain evidence="5 6">D33</strain>
    </source>
</reference>
<keyword evidence="2" id="KW-0975">Bacterial flagellum</keyword>
<sequence length="273" mass="29078">MNNSMIGAMVTMASVQKRLDTIADNVANVNTVGYKSKEASFEDVLARVQQQPETYRQAGRAAPLGFNLGFGVKATGISTDMEQGALQETGNPTDLAIEGDALFAVEINGQKAWTRDGNFGFTPDPLGTGMLLTTSEGHAVLDRNGIPVTAPIGSKVAIDRQGNLLVRDNGTGVPYVAHQLQFVEPQRPEGLVQGTDNTFVLASGVAEDDVFGQGAATVVPATSAIRQGYLEQSNVDLTDEMTEMMQIQRMFQMASRALTSSDTMMGLANSLRA</sequence>
<organism evidence="5 6">
    <name type="scientific">Paenibacillus terreus</name>
    <dbReference type="NCBI Taxonomy" id="1387834"/>
    <lineage>
        <taxon>Bacteria</taxon>
        <taxon>Bacillati</taxon>
        <taxon>Bacillota</taxon>
        <taxon>Bacilli</taxon>
        <taxon>Bacillales</taxon>
        <taxon>Paenibacillaceae</taxon>
        <taxon>Paenibacillus</taxon>
    </lineage>
</organism>
<dbReference type="Proteomes" id="UP001580407">
    <property type="component" value="Unassembled WGS sequence"/>
</dbReference>
<evidence type="ECO:0000256" key="2">
    <source>
        <dbReference type="RuleBase" id="RU362116"/>
    </source>
</evidence>
<feature type="domain" description="Flagellar basal body rod protein N-terminal" evidence="3">
    <location>
        <begin position="9"/>
        <end position="35"/>
    </location>
</feature>
<feature type="domain" description="Flagellar basal-body/hook protein C-terminal" evidence="4">
    <location>
        <begin position="226"/>
        <end position="271"/>
    </location>
</feature>
<dbReference type="PROSITE" id="PS00588">
    <property type="entry name" value="FLAGELLA_BB_ROD"/>
    <property type="match status" value="1"/>
</dbReference>
<keyword evidence="5" id="KW-0969">Cilium</keyword>
<dbReference type="InterPro" id="IPR037925">
    <property type="entry name" value="FlgE/F/G-like"/>
</dbReference>
<gene>
    <name evidence="5" type="ORF">ACE3NQ_14535</name>
</gene>
<evidence type="ECO:0000256" key="1">
    <source>
        <dbReference type="ARBA" id="ARBA00009677"/>
    </source>
</evidence>
<evidence type="ECO:0000313" key="5">
    <source>
        <dbReference type="EMBL" id="MFB5682138.1"/>
    </source>
</evidence>
<dbReference type="InterPro" id="IPR010930">
    <property type="entry name" value="Flg_bb/hook_C_dom"/>
</dbReference>
<evidence type="ECO:0000259" key="3">
    <source>
        <dbReference type="Pfam" id="PF00460"/>
    </source>
</evidence>
<comment type="similarity">
    <text evidence="1 2">Belongs to the flagella basal body rod proteins family.</text>
</comment>
<dbReference type="PANTHER" id="PTHR30435">
    <property type="entry name" value="FLAGELLAR PROTEIN"/>
    <property type="match status" value="1"/>
</dbReference>
<dbReference type="InterPro" id="IPR019776">
    <property type="entry name" value="Flagellar_basal_body_rod_CS"/>
</dbReference>
<keyword evidence="5" id="KW-0966">Cell projection</keyword>
<dbReference type="InterPro" id="IPR001444">
    <property type="entry name" value="Flag_bb_rod_N"/>
</dbReference>
<dbReference type="Pfam" id="PF00460">
    <property type="entry name" value="Flg_bb_rod"/>
    <property type="match status" value="1"/>
</dbReference>
<proteinExistence type="inferred from homology"/>